<feature type="region of interest" description="Disordered" evidence="1">
    <location>
        <begin position="1"/>
        <end position="22"/>
    </location>
</feature>
<evidence type="ECO:0008006" key="4">
    <source>
        <dbReference type="Google" id="ProtNLM"/>
    </source>
</evidence>
<dbReference type="RefSeq" id="WP_345217376.1">
    <property type="nucleotide sequence ID" value="NZ_BAAAXE010000001.1"/>
</dbReference>
<dbReference type="EMBL" id="JBHMCR010000002">
    <property type="protein sequence ID" value="MFB9518790.1"/>
    <property type="molecule type" value="Genomic_DNA"/>
</dbReference>
<evidence type="ECO:0000313" key="3">
    <source>
        <dbReference type="Proteomes" id="UP001589718"/>
    </source>
</evidence>
<name>A0ABV5P6G7_STRCM</name>
<reference evidence="2 3" key="1">
    <citation type="submission" date="2024-09" db="EMBL/GenBank/DDBJ databases">
        <authorList>
            <person name="Sun Q."/>
            <person name="Mori K."/>
        </authorList>
    </citation>
    <scope>NUCLEOTIDE SEQUENCE [LARGE SCALE GENOMIC DNA]</scope>
    <source>
        <strain evidence="2 3">JCM 4362</strain>
    </source>
</reference>
<keyword evidence="3" id="KW-1185">Reference proteome</keyword>
<dbReference type="InterPro" id="IPR036514">
    <property type="entry name" value="SGNH_hydro_sf"/>
</dbReference>
<accession>A0ABV5P6G7</accession>
<feature type="region of interest" description="Disordered" evidence="1">
    <location>
        <begin position="233"/>
        <end position="258"/>
    </location>
</feature>
<dbReference type="Proteomes" id="UP001589718">
    <property type="component" value="Unassembled WGS sequence"/>
</dbReference>
<organism evidence="2 3">
    <name type="scientific">Streptomyces cremeus</name>
    <dbReference type="NCBI Taxonomy" id="66881"/>
    <lineage>
        <taxon>Bacteria</taxon>
        <taxon>Bacillati</taxon>
        <taxon>Actinomycetota</taxon>
        <taxon>Actinomycetes</taxon>
        <taxon>Kitasatosporales</taxon>
        <taxon>Streptomycetaceae</taxon>
        <taxon>Streptomyces</taxon>
    </lineage>
</organism>
<comment type="caution">
    <text evidence="2">The sequence shown here is derived from an EMBL/GenBank/DDBJ whole genome shotgun (WGS) entry which is preliminary data.</text>
</comment>
<sequence>MPRLSRPRTTEGLAPDEHGDPHCLDAAETGRLLAGARWRRMIVLGEGGAQRRVERVEGYGGGLWYDRVTDALRGREPGLACLNLLGGKPRRSAAVRSGQLADALVFGGDLAVVQLSGQDLLHPSFDPGVHRTELVRVISPLRERGLDVVLVEPFSLARSPEARGRDAEEVGALQRAQAERTRTVAQFHGALHVSLAGLSAPAVAGVWERNGPTPNARGHARLASAVVRALASGLHSSARRRPAPVEDGADPAGAAAGR</sequence>
<protein>
    <recommendedName>
        <fullName evidence="4">SGNH hydrolase-type esterase domain-containing protein</fullName>
    </recommendedName>
</protein>
<proteinExistence type="predicted"/>
<dbReference type="SUPFAM" id="SSF52266">
    <property type="entry name" value="SGNH hydrolase"/>
    <property type="match status" value="1"/>
</dbReference>
<evidence type="ECO:0000313" key="2">
    <source>
        <dbReference type="EMBL" id="MFB9518790.1"/>
    </source>
</evidence>
<dbReference type="Gene3D" id="3.40.50.1110">
    <property type="entry name" value="SGNH hydrolase"/>
    <property type="match status" value="1"/>
</dbReference>
<gene>
    <name evidence="2" type="ORF">ACFFTU_02340</name>
</gene>
<evidence type="ECO:0000256" key="1">
    <source>
        <dbReference type="SAM" id="MobiDB-lite"/>
    </source>
</evidence>